<sequence length="443" mass="49251">MASTSHLFFTLILITLACSAELQPWTDWDKLQSCTPSFYSNVFTREEELVAFLKGSSSWDQVKVVGAGHSFSSITLTDDGEGQTAMLNLDSYSGIVSVEEGDQDGVKHVEVKAGTRLRDLNTLLEARGLALINLGATAAQSIAGAISTSTHGTGSSLGSISSDVVGLRLIDAMGVVHDSRQEPNVLIYGRVSLGVLGVISTVTIKAVPLFKMKLSKFDLPLTELLENHDAYLANYSRFQWSTVPYTSTATVLLREPVPLDTPITDCWADPPTYPCVDVSYKTLVDSLERYDNRTLYTECEHFIGRENTLPAVNDFLDFQEDVKDQHNESKCDLFFNIRYVAADDIPLSPMYQRDIAVLSFICLGTIDHTGDSSEFKMYASGLENLTKLNYDGVPHWGKQNWATYEDIAPFYQEMDDFNAFREKLDPRGIFLNDYTRVRLGLTT</sequence>
<reference evidence="5" key="1">
    <citation type="journal article" date="2023" name="Commun. Biol.">
        <title>Genome analysis of Parmales, the sister group of diatoms, reveals the evolutionary specialization of diatoms from phago-mixotrophs to photoautotrophs.</title>
        <authorList>
            <person name="Ban H."/>
            <person name="Sato S."/>
            <person name="Yoshikawa S."/>
            <person name="Yamada K."/>
            <person name="Nakamura Y."/>
            <person name="Ichinomiya M."/>
            <person name="Sato N."/>
            <person name="Blanc-Mathieu R."/>
            <person name="Endo H."/>
            <person name="Kuwata A."/>
            <person name="Ogata H."/>
        </authorList>
    </citation>
    <scope>NUCLEOTIDE SEQUENCE [LARGE SCALE GENOMIC DNA]</scope>
</reference>
<dbReference type="InterPro" id="IPR006094">
    <property type="entry name" value="Oxid_FAD_bind_N"/>
</dbReference>
<keyword evidence="5" id="KW-1185">Reference proteome</keyword>
<dbReference type="AlphaFoldDB" id="A0A9W7GP29"/>
<dbReference type="Pfam" id="PF04030">
    <property type="entry name" value="ALO"/>
    <property type="match status" value="1"/>
</dbReference>
<dbReference type="InterPro" id="IPR016169">
    <property type="entry name" value="FAD-bd_PCMH_sub2"/>
</dbReference>
<dbReference type="Gene3D" id="3.30.43.10">
    <property type="entry name" value="Uridine Diphospho-n-acetylenolpyruvylglucosamine Reductase, domain 2"/>
    <property type="match status" value="1"/>
</dbReference>
<accession>A0A9W7GP29</accession>
<evidence type="ECO:0000256" key="2">
    <source>
        <dbReference type="SAM" id="SignalP"/>
    </source>
</evidence>
<name>A0A9W7GP29_9STRA</name>
<dbReference type="InterPro" id="IPR016171">
    <property type="entry name" value="Vanillyl_alc_oxidase_C-sub2"/>
</dbReference>
<dbReference type="Pfam" id="PF01565">
    <property type="entry name" value="FAD_binding_4"/>
    <property type="match status" value="1"/>
</dbReference>
<dbReference type="SUPFAM" id="SSF56176">
    <property type="entry name" value="FAD-binding/transporter-associated domain-like"/>
    <property type="match status" value="1"/>
</dbReference>
<organism evidence="4 5">
    <name type="scientific">Triparma columacea</name>
    <dbReference type="NCBI Taxonomy" id="722753"/>
    <lineage>
        <taxon>Eukaryota</taxon>
        <taxon>Sar</taxon>
        <taxon>Stramenopiles</taxon>
        <taxon>Ochrophyta</taxon>
        <taxon>Bolidophyceae</taxon>
        <taxon>Parmales</taxon>
        <taxon>Triparmaceae</taxon>
        <taxon>Triparma</taxon>
    </lineage>
</organism>
<keyword evidence="2" id="KW-0732">Signal</keyword>
<evidence type="ECO:0000313" key="4">
    <source>
        <dbReference type="EMBL" id="GMI49207.1"/>
    </source>
</evidence>
<proteinExistence type="predicted"/>
<evidence type="ECO:0000259" key="3">
    <source>
        <dbReference type="PROSITE" id="PS51387"/>
    </source>
</evidence>
<dbReference type="InterPro" id="IPR007173">
    <property type="entry name" value="ALO_C"/>
</dbReference>
<dbReference type="GO" id="GO:0071949">
    <property type="term" value="F:FAD binding"/>
    <property type="evidence" value="ECO:0007669"/>
    <property type="project" value="InterPro"/>
</dbReference>
<keyword evidence="1" id="KW-0560">Oxidoreductase</keyword>
<feature type="domain" description="FAD-binding PCMH-type" evidence="3">
    <location>
        <begin position="31"/>
        <end position="209"/>
    </location>
</feature>
<dbReference type="InterPro" id="IPR016167">
    <property type="entry name" value="FAD-bd_PCMH_sub1"/>
</dbReference>
<dbReference type="EMBL" id="BRYA01000478">
    <property type="protein sequence ID" value="GMI49207.1"/>
    <property type="molecule type" value="Genomic_DNA"/>
</dbReference>
<dbReference type="Proteomes" id="UP001165065">
    <property type="component" value="Unassembled WGS sequence"/>
</dbReference>
<dbReference type="InterPro" id="IPR016166">
    <property type="entry name" value="FAD-bd_PCMH"/>
</dbReference>
<dbReference type="InterPro" id="IPR036318">
    <property type="entry name" value="FAD-bd_PCMH-like_sf"/>
</dbReference>
<dbReference type="PROSITE" id="PS51387">
    <property type="entry name" value="FAD_PCMH"/>
    <property type="match status" value="1"/>
</dbReference>
<dbReference type="Gene3D" id="1.10.45.10">
    <property type="entry name" value="Vanillyl-alcohol Oxidase, Chain A, domain 4"/>
    <property type="match status" value="1"/>
</dbReference>
<comment type="caution">
    <text evidence="4">The sequence shown here is derived from an EMBL/GenBank/DDBJ whole genome shotgun (WGS) entry which is preliminary data.</text>
</comment>
<feature type="signal peptide" evidence="2">
    <location>
        <begin position="1"/>
        <end position="19"/>
    </location>
</feature>
<dbReference type="PANTHER" id="PTHR43762">
    <property type="entry name" value="L-GULONOLACTONE OXIDASE"/>
    <property type="match status" value="1"/>
</dbReference>
<dbReference type="Gene3D" id="3.30.70.2520">
    <property type="match status" value="1"/>
</dbReference>
<dbReference type="PANTHER" id="PTHR43762:SF1">
    <property type="entry name" value="D-ARABINONO-1,4-LACTONE OXIDASE"/>
    <property type="match status" value="1"/>
</dbReference>
<evidence type="ECO:0000313" key="5">
    <source>
        <dbReference type="Proteomes" id="UP001165065"/>
    </source>
</evidence>
<feature type="chain" id="PRO_5040943272" description="FAD-binding PCMH-type domain-containing protein" evidence="2">
    <location>
        <begin position="20"/>
        <end position="443"/>
    </location>
</feature>
<dbReference type="InterPro" id="IPR010031">
    <property type="entry name" value="FAD_lactone_oxidase-like"/>
</dbReference>
<dbReference type="GO" id="GO:0003885">
    <property type="term" value="F:D-arabinono-1,4-lactone oxidase activity"/>
    <property type="evidence" value="ECO:0007669"/>
    <property type="project" value="InterPro"/>
</dbReference>
<dbReference type="Gene3D" id="3.30.465.10">
    <property type="match status" value="1"/>
</dbReference>
<dbReference type="PIRSF" id="PIRSF000136">
    <property type="entry name" value="LGO_GLO"/>
    <property type="match status" value="1"/>
</dbReference>
<evidence type="ECO:0000256" key="1">
    <source>
        <dbReference type="ARBA" id="ARBA00023002"/>
    </source>
</evidence>
<dbReference type="GO" id="GO:0016020">
    <property type="term" value="C:membrane"/>
    <property type="evidence" value="ECO:0007669"/>
    <property type="project" value="InterPro"/>
</dbReference>
<dbReference type="OrthoDB" id="73644at2759"/>
<gene>
    <name evidence="4" type="ORF">TrCOL_g10763</name>
</gene>
<protein>
    <recommendedName>
        <fullName evidence="3">FAD-binding PCMH-type domain-containing protein</fullName>
    </recommendedName>
</protein>